<comment type="caution">
    <text evidence="2">The sequence shown here is derived from an EMBL/GenBank/DDBJ whole genome shotgun (WGS) entry which is preliminary data.</text>
</comment>
<evidence type="ECO:0000259" key="1">
    <source>
        <dbReference type="Pfam" id="PF01968"/>
    </source>
</evidence>
<organism evidence="2 3">
    <name type="scientific">Hyphomicrobium album</name>
    <dbReference type="NCBI Taxonomy" id="2665159"/>
    <lineage>
        <taxon>Bacteria</taxon>
        <taxon>Pseudomonadati</taxon>
        <taxon>Pseudomonadota</taxon>
        <taxon>Alphaproteobacteria</taxon>
        <taxon>Hyphomicrobiales</taxon>
        <taxon>Hyphomicrobiaceae</taxon>
        <taxon>Hyphomicrobium</taxon>
    </lineage>
</organism>
<evidence type="ECO:0000313" key="2">
    <source>
        <dbReference type="EMBL" id="MTD96163.1"/>
    </source>
</evidence>
<dbReference type="InterPro" id="IPR002821">
    <property type="entry name" value="Hydantoinase_A"/>
</dbReference>
<keyword evidence="3" id="KW-1185">Reference proteome</keyword>
<dbReference type="Gene3D" id="3.30.420.40">
    <property type="match status" value="1"/>
</dbReference>
<accession>A0A6I3KNV7</accession>
<dbReference type="Pfam" id="PF01968">
    <property type="entry name" value="Hydantoinase_A"/>
    <property type="match status" value="1"/>
</dbReference>
<dbReference type="GO" id="GO:0016787">
    <property type="term" value="F:hydrolase activity"/>
    <property type="evidence" value="ECO:0007669"/>
    <property type="project" value="InterPro"/>
</dbReference>
<dbReference type="AlphaFoldDB" id="A0A6I3KNV7"/>
<dbReference type="RefSeq" id="WP_154740619.1">
    <property type="nucleotide sequence ID" value="NZ_WMBQ01000002.1"/>
</dbReference>
<dbReference type="NCBIfam" id="TIGR03123">
    <property type="entry name" value="one_C_unchar_1"/>
    <property type="match status" value="1"/>
</dbReference>
<dbReference type="Gene3D" id="3.30.420.190">
    <property type="entry name" value="conserved archaeal protein q6m145"/>
    <property type="match status" value="1"/>
</dbReference>
<name>A0A6I3KNV7_9HYPH</name>
<evidence type="ECO:0000313" key="3">
    <source>
        <dbReference type="Proteomes" id="UP000440694"/>
    </source>
</evidence>
<dbReference type="Proteomes" id="UP000440694">
    <property type="component" value="Unassembled WGS sequence"/>
</dbReference>
<dbReference type="InterPro" id="IPR043129">
    <property type="entry name" value="ATPase_NBD"/>
</dbReference>
<dbReference type="InterPro" id="IPR002756">
    <property type="entry name" value="MfnF"/>
</dbReference>
<gene>
    <name evidence="2" type="ORF">GIW81_17625</name>
</gene>
<dbReference type="SUPFAM" id="SSF53067">
    <property type="entry name" value="Actin-like ATPase domain"/>
    <property type="match status" value="1"/>
</dbReference>
<protein>
    <recommendedName>
        <fullName evidence="1">Hydantoinase A/oxoprolinase domain-containing protein</fullName>
    </recommendedName>
</protein>
<proteinExistence type="predicted"/>
<sequence length="341" mass="35928">MPITAGYDVGGAHLKVALTDDGRTIAVRQIPCPLWRGMEQLDAALVEAIALIARAEQHAVTMTGELCELFPDRQTGVREIVSHLATELDADLRVYMGLRGFAGTATAMAEPASVGSMNFLASAALVARSLPGALLIDMGSTTTDIIPIVDSMPCPRGITDGERLMTSELIYTGLTRTDPCVVAHSGRLRGREQRLAAGGFASMADVRRILGELPDGIDQHATADGRGKSIEESIARFARVFGRDAENASPAEWRDAAREIADKQMEEIRLAATSVMAEFKQLSAAPVVVAGIGASQIAALMAQQGKAIVHFSTLANAAADCADWATYCAPAVAVALLAGEN</sequence>
<reference evidence="2 3" key="1">
    <citation type="submission" date="2019-11" db="EMBL/GenBank/DDBJ databases">
        <title>Identification of a novel strain.</title>
        <authorList>
            <person name="Xu Q."/>
            <person name="Wang G."/>
        </authorList>
    </citation>
    <scope>NUCLEOTIDE SEQUENCE [LARGE SCALE GENOMIC DNA]</scope>
    <source>
        <strain evidence="3">xq</strain>
    </source>
</reference>
<feature type="domain" description="Hydantoinase A/oxoprolinase" evidence="1">
    <location>
        <begin position="58"/>
        <end position="303"/>
    </location>
</feature>
<dbReference type="EMBL" id="WMBQ01000002">
    <property type="protein sequence ID" value="MTD96163.1"/>
    <property type="molecule type" value="Genomic_DNA"/>
</dbReference>